<evidence type="ECO:0000313" key="7">
    <source>
        <dbReference type="Proteomes" id="UP000501690"/>
    </source>
</evidence>
<dbReference type="FunFam" id="3.80.10.10:FF:000024">
    <property type="entry name" value="Somatic embryogenesis receptor kinase 1"/>
    <property type="match status" value="1"/>
</dbReference>
<evidence type="ECO:0000256" key="2">
    <source>
        <dbReference type="ARBA" id="ARBA00022729"/>
    </source>
</evidence>
<dbReference type="GO" id="GO:0016301">
    <property type="term" value="F:kinase activity"/>
    <property type="evidence" value="ECO:0007669"/>
    <property type="project" value="UniProtKB-KW"/>
</dbReference>
<organism evidence="6 7">
    <name type="scientific">Vigna unguiculata</name>
    <name type="common">Cowpea</name>
    <dbReference type="NCBI Taxonomy" id="3917"/>
    <lineage>
        <taxon>Eukaryota</taxon>
        <taxon>Viridiplantae</taxon>
        <taxon>Streptophyta</taxon>
        <taxon>Embryophyta</taxon>
        <taxon>Tracheophyta</taxon>
        <taxon>Spermatophyta</taxon>
        <taxon>Magnoliopsida</taxon>
        <taxon>eudicotyledons</taxon>
        <taxon>Gunneridae</taxon>
        <taxon>Pentapetalae</taxon>
        <taxon>rosids</taxon>
        <taxon>fabids</taxon>
        <taxon>Fabales</taxon>
        <taxon>Fabaceae</taxon>
        <taxon>Papilionoideae</taxon>
        <taxon>50 kb inversion clade</taxon>
        <taxon>NPAAA clade</taxon>
        <taxon>indigoferoid/millettioid clade</taxon>
        <taxon>Phaseoleae</taxon>
        <taxon>Vigna</taxon>
    </lineage>
</organism>
<keyword evidence="6" id="KW-0418">Kinase</keyword>
<evidence type="ECO:0000256" key="3">
    <source>
        <dbReference type="ARBA" id="ARBA00022737"/>
    </source>
</evidence>
<dbReference type="PANTHER" id="PTHR47988">
    <property type="entry name" value="SOMATIC EMBRYOGENESIS RECEPTOR KINASE 1"/>
    <property type="match status" value="1"/>
</dbReference>
<proteinExistence type="predicted"/>
<keyword evidence="7" id="KW-1185">Reference proteome</keyword>
<accession>A0A4D6LTP6</accession>
<dbReference type="Pfam" id="PF12799">
    <property type="entry name" value="LRR_4"/>
    <property type="match status" value="1"/>
</dbReference>
<dbReference type="InterPro" id="IPR013210">
    <property type="entry name" value="LRR_N_plant-typ"/>
</dbReference>
<keyword evidence="6" id="KW-0808">Transferase</keyword>
<dbReference type="AlphaFoldDB" id="A0A4D6LTP6"/>
<name>A0A4D6LTP6_VIGUN</name>
<keyword evidence="2 4" id="KW-0732">Signal</keyword>
<feature type="chain" id="PRO_5020035223" evidence="4">
    <location>
        <begin position="23"/>
        <end position="182"/>
    </location>
</feature>
<dbReference type="InterPro" id="IPR025875">
    <property type="entry name" value="Leu-rich_rpt_4"/>
</dbReference>
<dbReference type="InterPro" id="IPR001611">
    <property type="entry name" value="Leu-rich_rpt"/>
</dbReference>
<dbReference type="Pfam" id="PF00560">
    <property type="entry name" value="LRR_1"/>
    <property type="match status" value="1"/>
</dbReference>
<protein>
    <submittedName>
        <fullName evidence="6">Brassinosteroid insensitive 1-associated receptor kinase 1</fullName>
    </submittedName>
</protein>
<keyword evidence="6" id="KW-0675">Receptor</keyword>
<dbReference type="EMBL" id="CP039348">
    <property type="protein sequence ID" value="QCD91917.1"/>
    <property type="molecule type" value="Genomic_DNA"/>
</dbReference>
<dbReference type="Gene3D" id="3.80.10.10">
    <property type="entry name" value="Ribonuclease Inhibitor"/>
    <property type="match status" value="1"/>
</dbReference>
<reference evidence="6 7" key="1">
    <citation type="submission" date="2019-04" db="EMBL/GenBank/DDBJ databases">
        <title>An improved genome assembly and genetic linkage map for asparagus bean, Vigna unguiculata ssp. sesquipedialis.</title>
        <authorList>
            <person name="Xia Q."/>
            <person name="Zhang R."/>
            <person name="Dong Y."/>
        </authorList>
    </citation>
    <scope>NUCLEOTIDE SEQUENCE [LARGE SCALE GENOMIC DNA]</scope>
    <source>
        <tissue evidence="6">Leaf</tissue>
    </source>
</reference>
<keyword evidence="3" id="KW-0677">Repeat</keyword>
<dbReference type="InterPro" id="IPR032675">
    <property type="entry name" value="LRR_dom_sf"/>
</dbReference>
<keyword evidence="1" id="KW-0433">Leucine-rich repeat</keyword>
<dbReference type="SUPFAM" id="SSF52058">
    <property type="entry name" value="L domain-like"/>
    <property type="match status" value="1"/>
</dbReference>
<evidence type="ECO:0000256" key="1">
    <source>
        <dbReference type="ARBA" id="ARBA00022614"/>
    </source>
</evidence>
<dbReference type="Proteomes" id="UP000501690">
    <property type="component" value="Linkage Group LG4"/>
</dbReference>
<gene>
    <name evidence="6" type="ORF">DEO72_LG4g2886</name>
</gene>
<evidence type="ECO:0000313" key="6">
    <source>
        <dbReference type="EMBL" id="QCD91917.1"/>
    </source>
</evidence>
<dbReference type="Pfam" id="PF08263">
    <property type="entry name" value="LRRNT_2"/>
    <property type="match status" value="1"/>
</dbReference>
<feature type="signal peptide" evidence="4">
    <location>
        <begin position="1"/>
        <end position="22"/>
    </location>
</feature>
<evidence type="ECO:0000256" key="4">
    <source>
        <dbReference type="SAM" id="SignalP"/>
    </source>
</evidence>
<sequence>MSGLVFLSVLFLLLQLPLSSLSNSEGDALYAFRKGLSDPNHIFDSWDPSVADPCTWFHITCDSNNHVVRIDLYNYKIAGTLSPELGRLPYLQYLELYGNNLSGKIPQELGNLTNLVSMDLSNNKLEGSIPDSFGNLKSLKFLWLNDNELSGSIPKEITLLKNLAVFLENNKLNGPEVKGVIP</sequence>
<feature type="domain" description="Leucine-rich repeat-containing N-terminal plant-type" evidence="5">
    <location>
        <begin position="22"/>
        <end position="62"/>
    </location>
</feature>
<evidence type="ECO:0000259" key="5">
    <source>
        <dbReference type="Pfam" id="PF08263"/>
    </source>
</evidence>